<dbReference type="SMART" id="SM00148">
    <property type="entry name" value="PLCXc"/>
    <property type="match status" value="1"/>
</dbReference>
<dbReference type="RefSeq" id="WP_209513375.1">
    <property type="nucleotide sequence ID" value="NZ_JAGIOH010000001.1"/>
</dbReference>
<keyword evidence="9" id="KW-1185">Reference proteome</keyword>
<organism evidence="8 9">
    <name type="scientific">Streptomyces syringium</name>
    <dbReference type="NCBI Taxonomy" id="76729"/>
    <lineage>
        <taxon>Bacteria</taxon>
        <taxon>Bacillati</taxon>
        <taxon>Actinomycetota</taxon>
        <taxon>Actinomycetes</taxon>
        <taxon>Kitasatosporales</taxon>
        <taxon>Streptomycetaceae</taxon>
        <taxon>Streptomyces</taxon>
    </lineage>
</organism>
<evidence type="ECO:0000313" key="9">
    <source>
        <dbReference type="Proteomes" id="UP001519291"/>
    </source>
</evidence>
<dbReference type="CDD" id="cd08586">
    <property type="entry name" value="PI-PLCc_BcPLC_like"/>
    <property type="match status" value="1"/>
</dbReference>
<dbReference type="InterPro" id="IPR017946">
    <property type="entry name" value="PLC-like_Pdiesterase_TIM-brl"/>
</dbReference>
<dbReference type="InterPro" id="IPR051057">
    <property type="entry name" value="PI-PLC_domain"/>
</dbReference>
<reference evidence="8 9" key="1">
    <citation type="submission" date="2021-03" db="EMBL/GenBank/DDBJ databases">
        <title>Sequencing the genomes of 1000 actinobacteria strains.</title>
        <authorList>
            <person name="Klenk H.-P."/>
        </authorList>
    </citation>
    <scope>NUCLEOTIDE SEQUENCE [LARGE SCALE GENOMIC DNA]</scope>
    <source>
        <strain evidence="8 9">DSM 41480</strain>
    </source>
</reference>
<dbReference type="InterPro" id="IPR000909">
    <property type="entry name" value="PLipase_C_PInositol-sp_X_dom"/>
</dbReference>
<gene>
    <name evidence="8" type="ORF">JO379_000283</name>
</gene>
<evidence type="ECO:0000256" key="1">
    <source>
        <dbReference type="ARBA" id="ARBA00001316"/>
    </source>
</evidence>
<evidence type="ECO:0000259" key="7">
    <source>
        <dbReference type="SMART" id="SM00148"/>
    </source>
</evidence>
<feature type="region of interest" description="Disordered" evidence="6">
    <location>
        <begin position="1"/>
        <end position="25"/>
    </location>
</feature>
<evidence type="ECO:0000256" key="2">
    <source>
        <dbReference type="ARBA" id="ARBA00012581"/>
    </source>
</evidence>
<evidence type="ECO:0000256" key="3">
    <source>
        <dbReference type="ARBA" id="ARBA00019758"/>
    </source>
</evidence>
<dbReference type="SUPFAM" id="SSF51695">
    <property type="entry name" value="PLC-like phosphodiesterases"/>
    <property type="match status" value="1"/>
</dbReference>
<accession>A0ABS4XWC6</accession>
<evidence type="ECO:0000313" key="8">
    <source>
        <dbReference type="EMBL" id="MBP2400814.1"/>
    </source>
</evidence>
<dbReference type="EMBL" id="JAGIOH010000001">
    <property type="protein sequence ID" value="MBP2400814.1"/>
    <property type="molecule type" value="Genomic_DNA"/>
</dbReference>
<protein>
    <recommendedName>
        <fullName evidence="3">1-phosphatidylinositol phosphodiesterase</fullName>
        <ecNumber evidence="2">4.6.1.13</ecNumber>
    </recommendedName>
    <alternativeName>
        <fullName evidence="4">Phosphatidylinositol diacylglycerol-lyase</fullName>
    </alternativeName>
    <alternativeName>
        <fullName evidence="5">Phosphatidylinositol-specific phospholipase C</fullName>
    </alternativeName>
</protein>
<evidence type="ECO:0000256" key="6">
    <source>
        <dbReference type="SAM" id="MobiDB-lite"/>
    </source>
</evidence>
<evidence type="ECO:0000256" key="5">
    <source>
        <dbReference type="ARBA" id="ARBA00030782"/>
    </source>
</evidence>
<proteinExistence type="predicted"/>
<dbReference type="EC" id="4.6.1.13" evidence="2"/>
<name>A0ABS4XWC6_9ACTN</name>
<dbReference type="Proteomes" id="UP001519291">
    <property type="component" value="Unassembled WGS sequence"/>
</dbReference>
<dbReference type="PANTHER" id="PTHR13593:SF113">
    <property type="entry name" value="SI:DKEY-266F7.9"/>
    <property type="match status" value="1"/>
</dbReference>
<dbReference type="Gene3D" id="3.20.20.190">
    <property type="entry name" value="Phosphatidylinositol (PI) phosphodiesterase"/>
    <property type="match status" value="1"/>
</dbReference>
<comment type="catalytic activity">
    <reaction evidence="1">
        <text>a 1,2-diacyl-sn-glycero-3-phospho-(1D-myo-inositol) = 1D-myo-inositol 1,2-cyclic phosphate + a 1,2-diacyl-sn-glycerol</text>
        <dbReference type="Rhea" id="RHEA:17093"/>
        <dbReference type="ChEBI" id="CHEBI:17815"/>
        <dbReference type="ChEBI" id="CHEBI:57880"/>
        <dbReference type="ChEBI" id="CHEBI:58484"/>
        <dbReference type="EC" id="4.6.1.13"/>
    </reaction>
</comment>
<dbReference type="PANTHER" id="PTHR13593">
    <property type="match status" value="1"/>
</dbReference>
<evidence type="ECO:0000256" key="4">
    <source>
        <dbReference type="ARBA" id="ARBA00030474"/>
    </source>
</evidence>
<comment type="caution">
    <text evidence="8">The sequence shown here is derived from an EMBL/GenBank/DDBJ whole genome shotgun (WGS) entry which is preliminary data.</text>
</comment>
<sequence>MSVATDLEPGAVTPPAAPYIPGPWQSGDTGGVRTDNWMSQLPDSISMKRVTIPGTHESGARYAGASAGFAQCQNVDFTIATQLAAGIRYLDVRCRNYNGSLLIHHDAFYQYASFENVVQQCEDFLKARPTEALFMRLKRDYHNNDAGDDGTDEGFVARFEEVRKRHDIFCTEGIPILGQARGKIILLGNVSGLPGTDWGSSQLDIQDYYDLSSWTPVDNKLAKVTAQLDKARRDNSGTTLYVNHISGYSVSPPRTPWSISSSANPRALKAIQDRFTPSGRGCLGIVPMDYADADAAPGLVQQLIRWNDLGGSGHTRTLTLERAELLSFNDGGVSPAIHGTICVDGSCGSSTAWHRSNDSGSPVIFERSRGTFALAETVTNSSADFKITVELRGHDAQGLDAIAANGVTTWTPADGAGRFHHIFTGEKEGQVQLTYTVS</sequence>
<dbReference type="PROSITE" id="PS50007">
    <property type="entry name" value="PIPLC_X_DOMAIN"/>
    <property type="match status" value="1"/>
</dbReference>
<dbReference type="Pfam" id="PF00388">
    <property type="entry name" value="PI-PLC-X"/>
    <property type="match status" value="1"/>
</dbReference>
<feature type="domain" description="Phosphatidylinositol-specific phospholipase C X" evidence="7">
    <location>
        <begin position="43"/>
        <end position="189"/>
    </location>
</feature>
<dbReference type="GeneID" id="91567172"/>